<accession>U6B4T5</accession>
<name>U6B4T5_9HYPH</name>
<keyword evidence="3" id="KW-1185">Reference proteome</keyword>
<evidence type="ECO:0000313" key="2">
    <source>
        <dbReference type="EMBL" id="AHA27905.1"/>
    </source>
</evidence>
<dbReference type="EMBL" id="CP006604">
    <property type="protein sequence ID" value="AHA27905.1"/>
    <property type="molecule type" value="Genomic_DNA"/>
</dbReference>
<dbReference type="AlphaFoldDB" id="U6B4T5"/>
<sequence length="104" mass="12133">MRLFFLSYSNNGVFLYIILISTCFVFYTGCSYTQLYNIIKEKKNDASWNISALESNAYMKRTRLITNKSKDIKPINKYQETPADMFANFLAPKPPKEFYKVGKS</sequence>
<evidence type="ECO:0000256" key="1">
    <source>
        <dbReference type="SAM" id="Phobius"/>
    </source>
</evidence>
<evidence type="ECO:0000313" key="3">
    <source>
        <dbReference type="Proteomes" id="UP000017862"/>
    </source>
</evidence>
<keyword evidence="1" id="KW-0472">Membrane</keyword>
<feature type="transmembrane region" description="Helical" evidence="1">
    <location>
        <begin position="12"/>
        <end position="33"/>
    </location>
</feature>
<keyword evidence="1" id="KW-1133">Transmembrane helix</keyword>
<dbReference type="Proteomes" id="UP000017862">
    <property type="component" value="Chromosome"/>
</dbReference>
<organism evidence="2 3">
    <name type="scientific">Candidatus Liberibacter americanus str. Sao Paulo</name>
    <dbReference type="NCBI Taxonomy" id="1261131"/>
    <lineage>
        <taxon>Bacteria</taxon>
        <taxon>Pseudomonadati</taxon>
        <taxon>Pseudomonadota</taxon>
        <taxon>Alphaproteobacteria</taxon>
        <taxon>Hyphomicrobiales</taxon>
        <taxon>Rhizobiaceae</taxon>
        <taxon>Liberibacter</taxon>
    </lineage>
</organism>
<dbReference type="KEGG" id="lar:lam_556"/>
<dbReference type="HOGENOM" id="CLU_2245011_0_0_5"/>
<dbReference type="STRING" id="1261131.lam_556"/>
<gene>
    <name evidence="2" type="ORF">lam_556</name>
</gene>
<proteinExistence type="predicted"/>
<dbReference type="PATRIC" id="fig|1261131.3.peg.529"/>
<keyword evidence="1" id="KW-0812">Transmembrane</keyword>
<protein>
    <submittedName>
        <fullName evidence="2">Uncharacterized protein</fullName>
    </submittedName>
</protein>
<reference evidence="2 3" key="1">
    <citation type="journal article" date="2014" name="Mol. Plant Microbe Interact.">
        <title>The complete genome sequence of Candidatus Liberibacter americanus, associated with citrus Huanglongbing.</title>
        <authorList>
            <person name="Wulff N.A."/>
            <person name="Zhang S."/>
            <person name="Setubal J.C."/>
            <person name="Almeida N.F."/>
            <person name="Martins E.C."/>
            <person name="Harakava R."/>
            <person name="Kumar D."/>
            <person name="Rangel L.T."/>
            <person name="Foissac X."/>
            <person name="Bove J."/>
            <person name="Gabriel D.W."/>
        </authorList>
    </citation>
    <scope>NUCLEOTIDE SEQUENCE [LARGE SCALE GENOMIC DNA]</scope>
    <source>
        <strain evidence="2 3">Sao Paulo</strain>
    </source>
</reference>